<organism evidence="2">
    <name type="scientific">Plasmodium chabaudi adami</name>
    <dbReference type="NCBI Taxonomy" id="5826"/>
    <lineage>
        <taxon>Eukaryota</taxon>
        <taxon>Sar</taxon>
        <taxon>Alveolata</taxon>
        <taxon>Apicomplexa</taxon>
        <taxon>Aconoidasida</taxon>
        <taxon>Haemosporida</taxon>
        <taxon>Plasmodiidae</taxon>
        <taxon>Plasmodium</taxon>
        <taxon>Plasmodium (Vinckeia)</taxon>
    </lineage>
</organism>
<dbReference type="NCBIfam" id="TIGR01599">
    <property type="entry name" value="PYST-A"/>
    <property type="match status" value="1"/>
</dbReference>
<gene>
    <name evidence="2" type="ORF">PCHDS_000536800</name>
</gene>
<dbReference type="Proteomes" id="UP000507536">
    <property type="component" value="Unassembled WGS sequence"/>
</dbReference>
<dbReference type="InterPro" id="IPR006486">
    <property type="entry name" value="PYST_A"/>
</dbReference>
<keyword evidence="1" id="KW-0732">Signal</keyword>
<proteinExistence type="predicted"/>
<feature type="chain" id="PRO_5008749963" evidence="1">
    <location>
        <begin position="26"/>
        <end position="266"/>
    </location>
</feature>
<evidence type="ECO:0000256" key="1">
    <source>
        <dbReference type="SAM" id="SignalP"/>
    </source>
</evidence>
<protein>
    <submittedName>
        <fullName evidence="2">Acidic phosphoprotein PCEMA1, putative</fullName>
    </submittedName>
</protein>
<dbReference type="AlphaFoldDB" id="A0A1C6WPL7"/>
<dbReference type="EMBL" id="FMIN01000382">
    <property type="protein sequence ID" value="SCL90821.1"/>
    <property type="molecule type" value="Genomic_DNA"/>
</dbReference>
<dbReference type="SUPFAM" id="SSF55961">
    <property type="entry name" value="Bet v1-like"/>
    <property type="match status" value="1"/>
</dbReference>
<feature type="signal peptide" evidence="1">
    <location>
        <begin position="1"/>
        <end position="25"/>
    </location>
</feature>
<evidence type="ECO:0000313" key="2">
    <source>
        <dbReference type="EMBL" id="SCL90821.1"/>
    </source>
</evidence>
<accession>A0A1C6WPL7</accession>
<sequence length="266" mass="30512">MNKFCIKIFFFLLSISLYVNNKTLATDTTPEENTKTKPKNCYPTSEEIYEKNKHLLCNNSNETKQASELMSEAAKQLTYYAIEFGDQLCKKSNNNSNSRVCYKKKLENDTKVEMAKYSVDDPNEYNKIINELWDPNTRDTFNNGSAKIARVYNPNLVIIQQRFKKKFGCRQKYFNALATKVEIIEGTTVIVMTSANINDHNPSNKEYKNTIIENANLFKTTIDSEEDIRSGKLNKVFVNIAGYFIQKHLNGIDVIFLASIDGHSCI</sequence>
<name>A0A1C6WPL7_PLACE</name>
<reference evidence="2" key="1">
    <citation type="submission" date="2016-08" db="EMBL/GenBank/DDBJ databases">
        <authorList>
            <consortium name="Pathogen Informatics"/>
        </authorList>
    </citation>
    <scope>NUCLEOTIDE SEQUENCE</scope>
    <source>
        <strain evidence="2">DS</strain>
    </source>
</reference>